<dbReference type="Gene3D" id="2.130.10.130">
    <property type="entry name" value="Integrin alpha, N-terminal"/>
    <property type="match status" value="1"/>
</dbReference>
<reference evidence="4 5" key="1">
    <citation type="submission" date="2016-08" db="EMBL/GenBank/DDBJ databases">
        <title>Hymenobacter coccineus sp. nov., Hymenobacter lapidarius sp. nov. and Hymenobacter glacialis sp. nov., isolated from Antarctic soil.</title>
        <authorList>
            <person name="Sedlacek I."/>
            <person name="Kralova S."/>
            <person name="Kyrova K."/>
            <person name="Maslanova I."/>
            <person name="Stankova E."/>
            <person name="Vrbovska V."/>
            <person name="Nemec M."/>
            <person name="Bartak M."/>
            <person name="Svec P."/>
            <person name="Busse H.-J."/>
            <person name="Pantucek R."/>
        </authorList>
    </citation>
    <scope>NUCLEOTIDE SEQUENCE [LARGE SCALE GENOMIC DNA]</scope>
    <source>
        <strain evidence="4 5">CCM 8643</strain>
    </source>
</reference>
<sequence>MRHSYRCLYQVFCTALLLAPPSVALAQAPVITSIIPMANARAAARNTPLTVSFSQPLAAASVGALKVFSSQRGGLRTRGATPAVVSGNALSFAPTAYDFRPGETVQYTVTTAAASSGGALAQGRVGQFTAAVGGTGAGTFASSFQVTNASGNAIYDSVVGDIDGDGDLDLVTANFSSGTLGIRLNTGMGLLGNMQNIRPNIGNAASIAMGDVDGDGDLDMVVGNFFFSEASVLVNNGLGAFISGQPFLTSGGDVKSVALGDMDGDGDLDLLTSGNSGSGIQLNNGAGFFASPVNIPTARFAVDIATGDLDGDGDLDLLTANGFGGGIAGTVSIRLNNGFGTFSGAVDLPVGQDPQKVALGDVDGDGDLDLLVANSFSRTVSIRLNDGSGTFTGNQDVSTNGATGLVVGDVDGDGDLDLLAGEGSPLSIRLNDGSGTFGGSQSVNIGRGIGNGNLVQGDLDGDGDLDFIIIDSFSNSTIGVYLNGGIGPLATTAGHSPAALTLSPNPAHGAATLTGAAPKAPLAVLDALGRVLLTATADAAGTARLALPEGLPAGVYVVRCGEAVRRLAVE</sequence>
<evidence type="ECO:0000313" key="4">
    <source>
        <dbReference type="EMBL" id="OGX86530.1"/>
    </source>
</evidence>
<protein>
    <recommendedName>
        <fullName evidence="3">SbsA Ig-like domain-containing protein</fullName>
    </recommendedName>
</protein>
<feature type="signal peptide" evidence="2">
    <location>
        <begin position="1"/>
        <end position="26"/>
    </location>
</feature>
<keyword evidence="1 2" id="KW-0732">Signal</keyword>
<dbReference type="InterPro" id="IPR032812">
    <property type="entry name" value="SbsA_Ig"/>
</dbReference>
<feature type="chain" id="PRO_5009578972" description="SbsA Ig-like domain-containing protein" evidence="2">
    <location>
        <begin position="27"/>
        <end position="570"/>
    </location>
</feature>
<feature type="domain" description="SbsA Ig-like" evidence="3">
    <location>
        <begin position="27"/>
        <end position="128"/>
    </location>
</feature>
<organism evidence="4 5">
    <name type="scientific">Hymenobacter lapidarius</name>
    <dbReference type="NCBI Taxonomy" id="1908237"/>
    <lineage>
        <taxon>Bacteria</taxon>
        <taxon>Pseudomonadati</taxon>
        <taxon>Bacteroidota</taxon>
        <taxon>Cytophagia</taxon>
        <taxon>Cytophagales</taxon>
        <taxon>Hymenobacteraceae</taxon>
        <taxon>Hymenobacter</taxon>
    </lineage>
</organism>
<dbReference type="InterPro" id="IPR013517">
    <property type="entry name" value="FG-GAP"/>
</dbReference>
<accession>A0A1G1T6L9</accession>
<evidence type="ECO:0000313" key="5">
    <source>
        <dbReference type="Proteomes" id="UP000176294"/>
    </source>
</evidence>
<gene>
    <name evidence="4" type="ORF">BEN47_12800</name>
</gene>
<dbReference type="Pfam" id="PF13517">
    <property type="entry name" value="FG-GAP_3"/>
    <property type="match status" value="3"/>
</dbReference>
<dbReference type="PANTHER" id="PTHR46580:SF2">
    <property type="entry name" value="MAM DOMAIN-CONTAINING PROTEIN"/>
    <property type="match status" value="1"/>
</dbReference>
<proteinExistence type="predicted"/>
<dbReference type="EMBL" id="MDZB01000096">
    <property type="protein sequence ID" value="OGX86530.1"/>
    <property type="molecule type" value="Genomic_DNA"/>
</dbReference>
<evidence type="ECO:0000256" key="2">
    <source>
        <dbReference type="SAM" id="SignalP"/>
    </source>
</evidence>
<dbReference type="Pfam" id="PF13205">
    <property type="entry name" value="Big_5"/>
    <property type="match status" value="1"/>
</dbReference>
<evidence type="ECO:0000256" key="1">
    <source>
        <dbReference type="ARBA" id="ARBA00022729"/>
    </source>
</evidence>
<dbReference type="InterPro" id="IPR028994">
    <property type="entry name" value="Integrin_alpha_N"/>
</dbReference>
<name>A0A1G1T6L9_9BACT</name>
<dbReference type="SUPFAM" id="SSF69318">
    <property type="entry name" value="Integrin alpha N-terminal domain"/>
    <property type="match status" value="2"/>
</dbReference>
<dbReference type="Proteomes" id="UP000176294">
    <property type="component" value="Unassembled WGS sequence"/>
</dbReference>
<comment type="caution">
    <text evidence="4">The sequence shown here is derived from an EMBL/GenBank/DDBJ whole genome shotgun (WGS) entry which is preliminary data.</text>
</comment>
<dbReference type="Gene3D" id="2.30.30.100">
    <property type="match status" value="1"/>
</dbReference>
<keyword evidence="5" id="KW-1185">Reference proteome</keyword>
<evidence type="ECO:0000259" key="3">
    <source>
        <dbReference type="Pfam" id="PF13205"/>
    </source>
</evidence>
<dbReference type="PANTHER" id="PTHR46580">
    <property type="entry name" value="SENSOR KINASE-RELATED"/>
    <property type="match status" value="1"/>
</dbReference>
<dbReference type="STRING" id="1908237.BEN47_12800"/>
<dbReference type="RefSeq" id="WP_070726936.1">
    <property type="nucleotide sequence ID" value="NZ_MDZB01000096.1"/>
</dbReference>
<dbReference type="AlphaFoldDB" id="A0A1G1T6L9"/>